<dbReference type="EMBL" id="CYZK01000006">
    <property type="protein sequence ID" value="CUO04283.1"/>
    <property type="molecule type" value="Genomic_DNA"/>
</dbReference>
<sequence>MRKLKELWDKIGVQFIKFGMVGVSNTVVSLATYYLFTFFGVHYLIANALGFVTGTLNAYYWNSKFVFKEEAKESGNKKESLVKTYISYGFSFILSTLLLYLQVNILGISQAVAPIINIMITTPINFLMNKFWTFAKKG</sequence>
<evidence type="ECO:0000313" key="9">
    <source>
        <dbReference type="EMBL" id="CUO04283.1"/>
    </source>
</evidence>
<dbReference type="RefSeq" id="WP_055156544.1">
    <property type="nucleotide sequence ID" value="NZ_BSCI01000002.1"/>
</dbReference>
<dbReference type="InterPro" id="IPR051401">
    <property type="entry name" value="GtrA_CellWall_Glycosyl"/>
</dbReference>
<gene>
    <name evidence="10" type="ORF">comes_04630</name>
    <name evidence="9" type="ORF">ERS852481_01265</name>
    <name evidence="8" type="ORF">ERS852574_01598</name>
</gene>
<evidence type="ECO:0000313" key="8">
    <source>
        <dbReference type="EMBL" id="CUM92242.1"/>
    </source>
</evidence>
<reference evidence="10" key="3">
    <citation type="submission" date="2022-11" db="EMBL/GenBank/DDBJ databases">
        <title>Draft genome sequence of Coprococcus comes strain 31264.</title>
        <authorList>
            <person name="Hisatomi A."/>
            <person name="Ohkuma M."/>
            <person name="Sakamoto M."/>
        </authorList>
    </citation>
    <scope>NUCLEOTIDE SEQUENCE</scope>
    <source>
        <strain evidence="10">JCM 31264</strain>
    </source>
</reference>
<dbReference type="PANTHER" id="PTHR38459:SF1">
    <property type="entry name" value="PROPHAGE BACTOPRENOL-LINKED GLUCOSE TRANSLOCASE HOMOLOG"/>
    <property type="match status" value="1"/>
</dbReference>
<dbReference type="InterPro" id="IPR007267">
    <property type="entry name" value="GtrA_DPMS_TM"/>
</dbReference>
<reference evidence="11 12" key="1">
    <citation type="submission" date="2015-09" db="EMBL/GenBank/DDBJ databases">
        <authorList>
            <consortium name="Pathogen Informatics"/>
        </authorList>
    </citation>
    <scope>NUCLEOTIDE SEQUENCE [LARGE SCALE GENOMIC DNA]</scope>
    <source>
        <strain evidence="9 11">2789STDY5834866</strain>
        <strain evidence="8 12">2789STDY5834962</strain>
    </source>
</reference>
<evidence type="ECO:0000256" key="2">
    <source>
        <dbReference type="ARBA" id="ARBA00009399"/>
    </source>
</evidence>
<comment type="similarity">
    <text evidence="2">Belongs to the GtrA family.</text>
</comment>
<feature type="transmembrane region" description="Helical" evidence="6">
    <location>
        <begin position="107"/>
        <end position="128"/>
    </location>
</feature>
<evidence type="ECO:0000313" key="11">
    <source>
        <dbReference type="Proteomes" id="UP000095362"/>
    </source>
</evidence>
<evidence type="ECO:0000256" key="1">
    <source>
        <dbReference type="ARBA" id="ARBA00004141"/>
    </source>
</evidence>
<dbReference type="Proteomes" id="UP001145109">
    <property type="component" value="Unassembled WGS sequence"/>
</dbReference>
<feature type="transmembrane region" description="Helical" evidence="6">
    <location>
        <begin position="41"/>
        <end position="61"/>
    </location>
</feature>
<evidence type="ECO:0000256" key="6">
    <source>
        <dbReference type="SAM" id="Phobius"/>
    </source>
</evidence>
<evidence type="ECO:0000256" key="4">
    <source>
        <dbReference type="ARBA" id="ARBA00022989"/>
    </source>
</evidence>
<dbReference type="Proteomes" id="UP000095727">
    <property type="component" value="Unassembled WGS sequence"/>
</dbReference>
<dbReference type="STRING" id="410072.ERS852525_01155"/>
<feature type="transmembrane region" description="Helical" evidence="6">
    <location>
        <begin position="82"/>
        <end position="101"/>
    </location>
</feature>
<accession>A0A173SP30</accession>
<dbReference type="GO" id="GO:0000271">
    <property type="term" value="P:polysaccharide biosynthetic process"/>
    <property type="evidence" value="ECO:0007669"/>
    <property type="project" value="InterPro"/>
</dbReference>
<feature type="domain" description="GtrA/DPMS transmembrane" evidence="7">
    <location>
        <begin position="17"/>
        <end position="134"/>
    </location>
</feature>
<dbReference type="Proteomes" id="UP000095362">
    <property type="component" value="Unassembled WGS sequence"/>
</dbReference>
<reference evidence="10" key="2">
    <citation type="submission" date="2022-09" db="EMBL/GenBank/DDBJ databases">
        <title>Draft genome sequence of Coprococcus comes strain 31264.</title>
        <authorList>
            <person name="Atsushi H."/>
            <person name="Moriya O."/>
            <person name="Mitsuo S."/>
        </authorList>
    </citation>
    <scope>NUCLEOTIDE SEQUENCE</scope>
    <source>
        <strain evidence="10">JCM 31264</strain>
    </source>
</reference>
<comment type="subcellular location">
    <subcellularLocation>
        <location evidence="1">Membrane</location>
        <topology evidence="1">Multi-pass membrane protein</topology>
    </subcellularLocation>
</comment>
<dbReference type="PANTHER" id="PTHR38459">
    <property type="entry name" value="PROPHAGE BACTOPRENOL-LINKED GLUCOSE TRANSLOCASE HOMOLOG"/>
    <property type="match status" value="1"/>
</dbReference>
<evidence type="ECO:0000256" key="5">
    <source>
        <dbReference type="ARBA" id="ARBA00023136"/>
    </source>
</evidence>
<evidence type="ECO:0000256" key="3">
    <source>
        <dbReference type="ARBA" id="ARBA00022692"/>
    </source>
</evidence>
<keyword evidence="4 6" id="KW-1133">Transmembrane helix</keyword>
<evidence type="ECO:0000259" key="7">
    <source>
        <dbReference type="Pfam" id="PF04138"/>
    </source>
</evidence>
<keyword evidence="3 6" id="KW-0812">Transmembrane</keyword>
<evidence type="ECO:0000313" key="12">
    <source>
        <dbReference type="Proteomes" id="UP000095727"/>
    </source>
</evidence>
<dbReference type="EMBL" id="BSCI01000002">
    <property type="protein sequence ID" value="GLG85918.1"/>
    <property type="molecule type" value="Genomic_DNA"/>
</dbReference>
<dbReference type="EMBL" id="CYXR01000009">
    <property type="protein sequence ID" value="CUM92242.1"/>
    <property type="molecule type" value="Genomic_DNA"/>
</dbReference>
<protein>
    <submittedName>
        <fullName evidence="8">GtrA-like protein</fullName>
    </submittedName>
    <submittedName>
        <fullName evidence="10">Sugar translocase</fullName>
    </submittedName>
</protein>
<dbReference type="PaxDb" id="410072-ERS852525_01155"/>
<dbReference type="Pfam" id="PF04138">
    <property type="entry name" value="GtrA_DPMS_TM"/>
    <property type="match status" value="1"/>
</dbReference>
<keyword evidence="5 6" id="KW-0472">Membrane</keyword>
<dbReference type="GO" id="GO:0005886">
    <property type="term" value="C:plasma membrane"/>
    <property type="evidence" value="ECO:0007669"/>
    <property type="project" value="TreeGrafter"/>
</dbReference>
<feature type="transmembrane region" description="Helical" evidence="6">
    <location>
        <begin position="12"/>
        <end position="35"/>
    </location>
</feature>
<dbReference type="OrthoDB" id="9812049at2"/>
<dbReference type="AlphaFoldDB" id="A0A173SP30"/>
<name>A0A173SP30_9FIRM</name>
<proteinExistence type="inferred from homology"/>
<organism evidence="8 12">
    <name type="scientific">Coprococcus comes</name>
    <dbReference type="NCBI Taxonomy" id="410072"/>
    <lineage>
        <taxon>Bacteria</taxon>
        <taxon>Bacillati</taxon>
        <taxon>Bacillota</taxon>
        <taxon>Clostridia</taxon>
        <taxon>Lachnospirales</taxon>
        <taxon>Lachnospiraceae</taxon>
        <taxon>Coprococcus</taxon>
    </lineage>
</organism>
<evidence type="ECO:0000313" key="10">
    <source>
        <dbReference type="EMBL" id="GLG85918.1"/>
    </source>
</evidence>